<dbReference type="SMART" id="SM00357">
    <property type="entry name" value="CSP"/>
    <property type="match status" value="1"/>
</dbReference>
<dbReference type="Gene3D" id="2.40.50.140">
    <property type="entry name" value="Nucleic acid-binding proteins"/>
    <property type="match status" value="1"/>
</dbReference>
<dbReference type="SUPFAM" id="SSF69754">
    <property type="entry name" value="Ribosome binding protein Y (YfiA homologue)"/>
    <property type="match status" value="1"/>
</dbReference>
<reference evidence="4" key="1">
    <citation type="journal article" date="2022" name="Int. J. Syst. Evol. Microbiol.">
        <title>Anaeromyxobacter oryzae sp. nov., Anaeromyxobacter diazotrophicus sp. nov. and Anaeromyxobacter paludicola sp. nov., isolated from paddy soils.</title>
        <authorList>
            <person name="Itoh H."/>
            <person name="Xu Z."/>
            <person name="Mise K."/>
            <person name="Masuda Y."/>
            <person name="Ushijima N."/>
            <person name="Hayakawa C."/>
            <person name="Shiratori Y."/>
            <person name="Senoo K."/>
        </authorList>
    </citation>
    <scope>NUCLEOTIDE SEQUENCE [LARGE SCALE GENOMIC DNA]</scope>
    <source>
        <strain evidence="4">Red232</strain>
    </source>
</reference>
<accession>A0ABM7WS27</accession>
<dbReference type="Pfam" id="PF00313">
    <property type="entry name" value="CSD"/>
    <property type="match status" value="1"/>
</dbReference>
<keyword evidence="4" id="KW-1185">Reference proteome</keyword>
<dbReference type="InterPro" id="IPR012340">
    <property type="entry name" value="NA-bd_OB-fold"/>
</dbReference>
<feature type="region of interest" description="Disordered" evidence="1">
    <location>
        <begin position="170"/>
        <end position="196"/>
    </location>
</feature>
<evidence type="ECO:0000313" key="4">
    <source>
        <dbReference type="Proteomes" id="UP001162891"/>
    </source>
</evidence>
<dbReference type="Pfam" id="PF02482">
    <property type="entry name" value="Ribosomal_S30AE"/>
    <property type="match status" value="1"/>
</dbReference>
<proteinExistence type="predicted"/>
<sequence>METPLQLTWIHVDPSEAVEALVRKEMARIERFHARITGCAVTLEAPSVHHRHSGTQYRVRIELTLPHGKVVVGRDPPKSRMHADLYAAVKTAFREALRQLEDHVRRIDGRVKRHAPAARAVVDRLFAAEGYGFLRTPDGREIYFNARSVLHGGFARLQVGSAVRFAEELGDEGPQASTVSPVRRRLQRGGLRAAGT</sequence>
<dbReference type="InterPro" id="IPR003489">
    <property type="entry name" value="RHF/RaiA"/>
</dbReference>
<name>A0ABM7WS27_9BACT</name>
<feature type="domain" description="Cold-shock" evidence="2">
    <location>
        <begin position="119"/>
        <end position="182"/>
    </location>
</feature>
<gene>
    <name evidence="3" type="ORF">AMOR_12830</name>
</gene>
<evidence type="ECO:0000259" key="2">
    <source>
        <dbReference type="SMART" id="SM00357"/>
    </source>
</evidence>
<dbReference type="InterPro" id="IPR036567">
    <property type="entry name" value="RHF-like"/>
</dbReference>
<organism evidence="3 4">
    <name type="scientific">Anaeromyxobacter oryzae</name>
    <dbReference type="NCBI Taxonomy" id="2918170"/>
    <lineage>
        <taxon>Bacteria</taxon>
        <taxon>Pseudomonadati</taxon>
        <taxon>Myxococcota</taxon>
        <taxon>Myxococcia</taxon>
        <taxon>Myxococcales</taxon>
        <taxon>Cystobacterineae</taxon>
        <taxon>Anaeromyxobacteraceae</taxon>
        <taxon>Anaeromyxobacter</taxon>
    </lineage>
</organism>
<dbReference type="InterPro" id="IPR011129">
    <property type="entry name" value="CSD"/>
</dbReference>
<dbReference type="SUPFAM" id="SSF50249">
    <property type="entry name" value="Nucleic acid-binding proteins"/>
    <property type="match status" value="1"/>
</dbReference>
<dbReference type="RefSeq" id="WP_248359803.1">
    <property type="nucleotide sequence ID" value="NZ_AP025591.1"/>
</dbReference>
<dbReference type="Gene3D" id="3.30.160.100">
    <property type="entry name" value="Ribosome hibernation promotion factor-like"/>
    <property type="match status" value="1"/>
</dbReference>
<evidence type="ECO:0000313" key="3">
    <source>
        <dbReference type="EMBL" id="BDG02287.1"/>
    </source>
</evidence>
<dbReference type="EMBL" id="AP025591">
    <property type="protein sequence ID" value="BDG02287.1"/>
    <property type="molecule type" value="Genomic_DNA"/>
</dbReference>
<dbReference type="InterPro" id="IPR002059">
    <property type="entry name" value="CSP_DNA-bd"/>
</dbReference>
<dbReference type="Proteomes" id="UP001162891">
    <property type="component" value="Chromosome"/>
</dbReference>
<dbReference type="CDD" id="cd00552">
    <property type="entry name" value="RaiA"/>
    <property type="match status" value="1"/>
</dbReference>
<protein>
    <recommendedName>
        <fullName evidence="2">Cold-shock domain-containing protein</fullName>
    </recommendedName>
</protein>
<evidence type="ECO:0000256" key="1">
    <source>
        <dbReference type="SAM" id="MobiDB-lite"/>
    </source>
</evidence>